<feature type="repeat" description="PPR" evidence="3">
    <location>
        <begin position="1231"/>
        <end position="1265"/>
    </location>
</feature>
<dbReference type="Pfam" id="PF03732">
    <property type="entry name" value="Retrotrans_gag"/>
    <property type="match status" value="1"/>
</dbReference>
<dbReference type="InterPro" id="IPR005162">
    <property type="entry name" value="Retrotrans_gag_dom"/>
</dbReference>
<accession>A0A484KVG6</accession>
<feature type="compositionally biased region" description="Basic and acidic residues" evidence="4">
    <location>
        <begin position="325"/>
        <end position="367"/>
    </location>
</feature>
<sequence length="1829" mass="205465">MLTVGLGGIPKRVPQVWFWFVDPILQDFSKFSWQELRTWLYKVDQIFAMDEIPSEQNVKVAAIHLEGDGSIKEYQASFDKLMTTINLSLENAIRCFIEDLKPEINKVVRMQNPKTLMQAYKAARLEEEVFNAQAKSWELKAVGRQQGGILPTPGFKKQVTQHKSPSNKTVQNEGQALQNFGHFMSMFQQPGGFSPFNPGLYPQSSPQTNVIRPIVPTNLIGEMDKAGPSRSRRSQSRRSQTKVTSDGNVRSVHSKDEDWDVPQALKKLKGKDVQPEGSRRSAFQRLGHDGQNQNRSAKERLGVVTIPASAFNRAGRGAGRPGQTRRTEPPPRDEPQHSRTPREEEAESHPRHLTRSHVEQPRDRVGRVEARLEKLQRRVDREEKKKILLNESPFTDRVHETPFPKKAKLEVPKFTGKEDPEIHVKTLHQSGWMMGLSGDEKCLLFFQTLRGRAAEWFHNLPAGEIDSFDELAEVFQEKFKENCTKRKKFTYLSTAGQREHEDLTKFLTRWKDEVDKVEEMDDKTAMSLLVSGLRSGELYKEFCRRPPQSYQEAHNTAWDYADAEAQVSSKREAEQGHSKGKISLKKEIGLPGKVKAEIMEVKPVKTEKKPTGEKQWTEKYCSFHKTDSHNTAECNSVKGVIKQMIEAGEIDPEYLAQAKPKKNQWVRPEGQPAEQNKKKKAAGKEHLQVIYGGPEGGDSASQRKKWGRELYVGTVALNPRSKQARREPITFTDRDLPATGEDHNDPLVITMDMGGVDVSRVLVDTGSSVNILYLDAFEKLKLCRTRLEPLKTPMSGFTGDSVEAEGSILLTCELGTGDQVVQKQMRFVVVNIKCVHNAILGRPGINKVRGVISMAHLCMKFYTPGGIGQVRGDQKKARHCYLEVVKKMTKAFERITLVSQEEDRSKMEPGDETEQIVLREAFPERMVRIGRDLPGGLRDEIISVLREYADIFAWSVADMPVLPSCPLASPPESLHQVCALMKKPKWEEDDFLKSLVSHMNPGLASQVLALQSNDIQLSLRFFRWVCLHSTYCYDLDGKIEVLNLLLASESIQLVHKVLVLLINENCVSESDTLKLICALEGMRNAGFKLNYPCYSVLLMRLAKLSMGLSALQLYEEMVGNGFVLSLIDYTSLVNALCKIGYVRSAEMFCSRVLKLGFRLDVRVCTSLVLGYCRVCDIVGAYKVFDTMSRLDGCKANSVTYSILVHGLCKAGRTDDAFQLKEKMSKKGCKPSTHTYTVLIKAVCDRGLTNKAFLLLDEMLKKGCMPNVHTYTVLIDRLCGEGKFEEANGLFRKMIKNKLFPNVVTFNTLIDGYCKEGKVVSAFELLGVMERGKCKPNIRTYNELIGGLCIVNRPFKAMELLEKIIGNGLKPNEVTYNTLINGFCKASHLCAAFTVLQSMKLTGIELDGFTYTMLIDELCKNGKLKQATIFFGLMLKKGIAPDEVTLTALINGYCRADKIQDSFIIFDRMINDRLFTSPHAFNSFIDTLIKQFRLAEGYSVFAKMLKHGLVPSVVTYTILVSGLVHTGDMSSSLKVIDVMKQDGCQPNVCTYTAVMSGLCQSGRIKEAEDLLCKMPGYGVIPNDITYGILIKSHVKGGSLERALAIISTMIQNGCEPNAQIYLALLAQIVFSNTSGEQSEKPSTGLVSGSRIMGKDDLYFSADSVFREMNVCHAAHLQNMFKQCGDCTLGVYKFLILGLCKVGRVAEAKDLIQKMVNSGCPLDKALSSCIIEYFCRYHCYDYCLHLVKLMITDSCIPSFTSCSPLVFSLRNHGRVKEAMWLLSNLLKDSKIDDETAISSHIEFLIKGDEPLKCFDLLNLIHEKHPLERPII</sequence>
<dbReference type="EMBL" id="OOIL02000824">
    <property type="protein sequence ID" value="VFQ69713.1"/>
    <property type="molecule type" value="Genomic_DNA"/>
</dbReference>
<dbReference type="Gene3D" id="1.25.40.10">
    <property type="entry name" value="Tetratricopeptide repeat domain"/>
    <property type="match status" value="9"/>
</dbReference>
<comment type="similarity">
    <text evidence="1">Belongs to the PPR family. P subfamily.</text>
</comment>
<dbReference type="NCBIfam" id="TIGR00756">
    <property type="entry name" value="PPR"/>
    <property type="match status" value="12"/>
</dbReference>
<dbReference type="CDD" id="cd00303">
    <property type="entry name" value="retropepsin_like"/>
    <property type="match status" value="1"/>
</dbReference>
<evidence type="ECO:0000256" key="2">
    <source>
        <dbReference type="ARBA" id="ARBA00022737"/>
    </source>
</evidence>
<feature type="repeat" description="PPR" evidence="3">
    <location>
        <begin position="1266"/>
        <end position="1300"/>
    </location>
</feature>
<keyword evidence="7" id="KW-1185">Reference proteome</keyword>
<gene>
    <name evidence="6" type="ORF">CCAM_LOCUS11489</name>
</gene>
<keyword evidence="2" id="KW-0677">Repeat</keyword>
<dbReference type="Pfam" id="PF13041">
    <property type="entry name" value="PPR_2"/>
    <property type="match status" value="4"/>
</dbReference>
<evidence type="ECO:0000259" key="5">
    <source>
        <dbReference type="Pfam" id="PF03732"/>
    </source>
</evidence>
<feature type="repeat" description="PPR" evidence="3">
    <location>
        <begin position="1406"/>
        <end position="1440"/>
    </location>
</feature>
<dbReference type="Proteomes" id="UP000595140">
    <property type="component" value="Unassembled WGS sequence"/>
</dbReference>
<feature type="repeat" description="PPR" evidence="3">
    <location>
        <begin position="1511"/>
        <end position="1545"/>
    </location>
</feature>
<dbReference type="PROSITE" id="PS51375">
    <property type="entry name" value="PPR"/>
    <property type="match status" value="13"/>
</dbReference>
<feature type="repeat" description="PPR" evidence="3">
    <location>
        <begin position="1546"/>
        <end position="1580"/>
    </location>
</feature>
<dbReference type="PANTHER" id="PTHR47936:SF1">
    <property type="entry name" value="PENTATRICOPEPTIDE REPEAT-CONTAINING PROTEIN GUN1, CHLOROPLASTIC"/>
    <property type="match status" value="1"/>
</dbReference>
<feature type="compositionally biased region" description="Basic and acidic residues" evidence="4">
    <location>
        <begin position="270"/>
        <end position="279"/>
    </location>
</feature>
<feature type="region of interest" description="Disordered" evidence="4">
    <location>
        <begin position="219"/>
        <end position="367"/>
    </location>
</feature>
<feature type="compositionally biased region" description="Polar residues" evidence="4">
    <location>
        <begin position="161"/>
        <end position="170"/>
    </location>
</feature>
<protein>
    <recommendedName>
        <fullName evidence="5">Retrotransposon gag domain-containing protein</fullName>
    </recommendedName>
</protein>
<evidence type="ECO:0000313" key="7">
    <source>
        <dbReference type="Proteomes" id="UP000595140"/>
    </source>
</evidence>
<dbReference type="Pfam" id="PF13812">
    <property type="entry name" value="PPR_3"/>
    <property type="match status" value="1"/>
</dbReference>
<proteinExistence type="inferred from homology"/>
<evidence type="ECO:0000256" key="3">
    <source>
        <dbReference type="PROSITE-ProRule" id="PRU00708"/>
    </source>
</evidence>
<feature type="repeat" description="PPR" evidence="3">
    <location>
        <begin position="1686"/>
        <end position="1720"/>
    </location>
</feature>
<feature type="compositionally biased region" description="Basic residues" evidence="4">
    <location>
        <begin position="230"/>
        <end position="240"/>
    </location>
</feature>
<dbReference type="PANTHER" id="PTHR47936">
    <property type="entry name" value="PPR_LONG DOMAIN-CONTAINING PROTEIN"/>
    <property type="match status" value="1"/>
</dbReference>
<feature type="repeat" description="PPR" evidence="3">
    <location>
        <begin position="1301"/>
        <end position="1335"/>
    </location>
</feature>
<dbReference type="Pfam" id="PF12854">
    <property type="entry name" value="PPR_1"/>
    <property type="match status" value="2"/>
</dbReference>
<evidence type="ECO:0000256" key="4">
    <source>
        <dbReference type="SAM" id="MobiDB-lite"/>
    </source>
</evidence>
<organism evidence="6 7">
    <name type="scientific">Cuscuta campestris</name>
    <dbReference type="NCBI Taxonomy" id="132261"/>
    <lineage>
        <taxon>Eukaryota</taxon>
        <taxon>Viridiplantae</taxon>
        <taxon>Streptophyta</taxon>
        <taxon>Embryophyta</taxon>
        <taxon>Tracheophyta</taxon>
        <taxon>Spermatophyta</taxon>
        <taxon>Magnoliopsida</taxon>
        <taxon>eudicotyledons</taxon>
        <taxon>Gunneridae</taxon>
        <taxon>Pentapetalae</taxon>
        <taxon>asterids</taxon>
        <taxon>lamiids</taxon>
        <taxon>Solanales</taxon>
        <taxon>Convolvulaceae</taxon>
        <taxon>Cuscuteae</taxon>
        <taxon>Cuscuta</taxon>
        <taxon>Cuscuta subgen. Grammica</taxon>
        <taxon>Cuscuta sect. Cleistogrammica</taxon>
    </lineage>
</organism>
<evidence type="ECO:0000313" key="6">
    <source>
        <dbReference type="EMBL" id="VFQ69713.1"/>
    </source>
</evidence>
<dbReference type="OrthoDB" id="185373at2759"/>
<name>A0A484KVG6_9ASTE</name>
<feature type="repeat" description="PPR" evidence="3">
    <location>
        <begin position="1581"/>
        <end position="1615"/>
    </location>
</feature>
<dbReference type="GO" id="GO:0031930">
    <property type="term" value="P:mitochondria-nucleus signaling pathway"/>
    <property type="evidence" value="ECO:0007669"/>
    <property type="project" value="TreeGrafter"/>
</dbReference>
<feature type="region of interest" description="Disordered" evidence="4">
    <location>
        <begin position="150"/>
        <end position="170"/>
    </location>
</feature>
<dbReference type="InterPro" id="IPR011990">
    <property type="entry name" value="TPR-like_helical_dom_sf"/>
</dbReference>
<evidence type="ECO:0000256" key="1">
    <source>
        <dbReference type="ARBA" id="ARBA00007626"/>
    </source>
</evidence>
<feature type="repeat" description="PPR" evidence="3">
    <location>
        <begin position="1336"/>
        <end position="1370"/>
    </location>
</feature>
<dbReference type="Pfam" id="PF01535">
    <property type="entry name" value="PPR"/>
    <property type="match status" value="4"/>
</dbReference>
<dbReference type="InterPro" id="IPR002885">
    <property type="entry name" value="PPR_rpt"/>
</dbReference>
<feature type="repeat" description="PPR" evidence="3">
    <location>
        <begin position="1371"/>
        <end position="1405"/>
    </location>
</feature>
<dbReference type="InterPro" id="IPR021109">
    <property type="entry name" value="Peptidase_aspartic_dom_sf"/>
</dbReference>
<dbReference type="Gene3D" id="2.40.70.10">
    <property type="entry name" value="Acid Proteases"/>
    <property type="match status" value="1"/>
</dbReference>
<reference evidence="6 7" key="1">
    <citation type="submission" date="2018-04" db="EMBL/GenBank/DDBJ databases">
        <authorList>
            <person name="Vogel A."/>
        </authorList>
    </citation>
    <scope>NUCLEOTIDE SEQUENCE [LARGE SCALE GENOMIC DNA]</scope>
</reference>
<feature type="repeat" description="PPR" evidence="3">
    <location>
        <begin position="1476"/>
        <end position="1510"/>
    </location>
</feature>
<feature type="region of interest" description="Disordered" evidence="4">
    <location>
        <begin position="660"/>
        <end position="684"/>
    </location>
</feature>
<feature type="domain" description="Retrotransposon gag" evidence="5">
    <location>
        <begin position="444"/>
        <end position="534"/>
    </location>
</feature>
<feature type="repeat" description="PPR" evidence="3">
    <location>
        <begin position="1441"/>
        <end position="1475"/>
    </location>
</feature>
<feature type="repeat" description="PPR" evidence="3">
    <location>
        <begin position="1196"/>
        <end position="1230"/>
    </location>
</feature>
<dbReference type="GO" id="GO:0009507">
    <property type="term" value="C:chloroplast"/>
    <property type="evidence" value="ECO:0007669"/>
    <property type="project" value="TreeGrafter"/>
</dbReference>
<dbReference type="GO" id="GO:0010019">
    <property type="term" value="P:chloroplast-nucleus signaling pathway"/>
    <property type="evidence" value="ECO:0007669"/>
    <property type="project" value="TreeGrafter"/>
</dbReference>